<organism evidence="2 3">
    <name type="scientific">Paenibacillus agaridevorans</name>
    <dbReference type="NCBI Taxonomy" id="171404"/>
    <lineage>
        <taxon>Bacteria</taxon>
        <taxon>Bacillati</taxon>
        <taxon>Bacillota</taxon>
        <taxon>Bacilli</taxon>
        <taxon>Bacillales</taxon>
        <taxon>Paenibacillaceae</taxon>
        <taxon>Paenibacillus</taxon>
    </lineage>
</organism>
<dbReference type="Proteomes" id="UP000245202">
    <property type="component" value="Unassembled WGS sequence"/>
</dbReference>
<dbReference type="InterPro" id="IPR051465">
    <property type="entry name" value="Cell_Envelope_Struct_Comp"/>
</dbReference>
<dbReference type="InterPro" id="IPR001119">
    <property type="entry name" value="SLH_dom"/>
</dbReference>
<dbReference type="PROSITE" id="PS51272">
    <property type="entry name" value="SLH"/>
    <property type="match status" value="3"/>
</dbReference>
<feature type="domain" description="SLH" evidence="1">
    <location>
        <begin position="101"/>
        <end position="159"/>
    </location>
</feature>
<comment type="caution">
    <text evidence="2">The sequence shown here is derived from an EMBL/GenBank/DDBJ whole genome shotgun (WGS) entry which is preliminary data.</text>
</comment>
<evidence type="ECO:0000259" key="1">
    <source>
        <dbReference type="PROSITE" id="PS51272"/>
    </source>
</evidence>
<feature type="domain" description="SLH" evidence="1">
    <location>
        <begin position="36"/>
        <end position="99"/>
    </location>
</feature>
<accession>A0A2R5EX21</accession>
<feature type="domain" description="SLH" evidence="1">
    <location>
        <begin position="1"/>
        <end position="35"/>
    </location>
</feature>
<dbReference type="Pfam" id="PF00395">
    <property type="entry name" value="SLH"/>
    <property type="match status" value="3"/>
</dbReference>
<gene>
    <name evidence="2" type="ORF">PAT3040_06045</name>
</gene>
<reference evidence="2 3" key="1">
    <citation type="submission" date="2017-08" db="EMBL/GenBank/DDBJ databases">
        <title>Substantial Increase in Enzyme Production by Combined Drug-Resistance Mutations in Paenibacillus agaridevorans.</title>
        <authorList>
            <person name="Tanaka Y."/>
            <person name="Funane K."/>
            <person name="Hosaka T."/>
            <person name="Shiwa Y."/>
            <person name="Fujita N."/>
            <person name="Miyazaki T."/>
            <person name="Yoshikawa H."/>
            <person name="Murakami K."/>
            <person name="Kasahara K."/>
            <person name="Inaoka T."/>
            <person name="Hiraga Y."/>
            <person name="Ochi K."/>
        </authorList>
    </citation>
    <scope>NUCLEOTIDE SEQUENCE [LARGE SCALE GENOMIC DNA]</scope>
    <source>
        <strain evidence="2 3">T-3040</strain>
    </source>
</reference>
<name>A0A2R5EX21_9BACL</name>
<evidence type="ECO:0000313" key="2">
    <source>
        <dbReference type="EMBL" id="GBG11252.1"/>
    </source>
</evidence>
<keyword evidence="3" id="KW-1185">Reference proteome</keyword>
<proteinExistence type="predicted"/>
<evidence type="ECO:0000313" key="3">
    <source>
        <dbReference type="Proteomes" id="UP000245202"/>
    </source>
</evidence>
<dbReference type="PANTHER" id="PTHR43308">
    <property type="entry name" value="OUTER MEMBRANE PROTEIN ALPHA-RELATED"/>
    <property type="match status" value="1"/>
</dbReference>
<sequence length="159" mass="17100">MSGYPDGSFRPDMPLTRMQFAIMLARSLKLDAALTDLPFADGADVPTWAAGELGAALQAGILQGYHDGTLQPNRAINRAEMVAMLLRAYPLEDDGTAPRSFADRADIPDWASEAVSLASAAGIIEGRKPDHFMPGGTATRAEAVTVLLRMLELWELNQS</sequence>
<dbReference type="EMBL" id="BDQX01000390">
    <property type="protein sequence ID" value="GBG11252.1"/>
    <property type="molecule type" value="Genomic_DNA"/>
</dbReference>
<protein>
    <recommendedName>
        <fullName evidence="1">SLH domain-containing protein</fullName>
    </recommendedName>
</protein>
<dbReference type="PANTHER" id="PTHR43308:SF5">
    <property type="entry name" value="S-LAYER PROTEIN _ PEPTIDOGLYCAN ENDO-BETA-N-ACETYLGLUCOSAMINIDASE"/>
    <property type="match status" value="1"/>
</dbReference>
<dbReference type="AlphaFoldDB" id="A0A2R5EX21"/>